<accession>A0ABV5PNU6</accession>
<dbReference type="InterPro" id="IPR015421">
    <property type="entry name" value="PyrdxlP-dep_Trfase_major"/>
</dbReference>
<dbReference type="PANTHER" id="PTHR13693">
    <property type="entry name" value="CLASS II AMINOTRANSFERASE/8-AMINO-7-OXONONANOATE SYNTHASE"/>
    <property type="match status" value="1"/>
</dbReference>
<dbReference type="Gene3D" id="3.90.1150.10">
    <property type="entry name" value="Aspartate Aminotransferase, domain 1"/>
    <property type="match status" value="1"/>
</dbReference>
<dbReference type="Proteomes" id="UP001589718">
    <property type="component" value="Unassembled WGS sequence"/>
</dbReference>
<organism evidence="6 7">
    <name type="scientific">Streptomyces cremeus</name>
    <dbReference type="NCBI Taxonomy" id="66881"/>
    <lineage>
        <taxon>Bacteria</taxon>
        <taxon>Bacillati</taxon>
        <taxon>Actinomycetota</taxon>
        <taxon>Actinomycetes</taxon>
        <taxon>Kitasatosporales</taxon>
        <taxon>Streptomycetaceae</taxon>
        <taxon>Streptomyces</taxon>
    </lineage>
</organism>
<dbReference type="InterPro" id="IPR004839">
    <property type="entry name" value="Aminotransferase_I/II_large"/>
</dbReference>
<protein>
    <recommendedName>
        <fullName evidence="2">8-amino-7-oxononanoate synthase</fullName>
        <ecNumber evidence="2">2.3.1.47</ecNumber>
    </recommendedName>
</protein>
<dbReference type="InterPro" id="IPR015422">
    <property type="entry name" value="PyrdxlP-dep_Trfase_small"/>
</dbReference>
<keyword evidence="6" id="KW-0032">Aminotransferase</keyword>
<evidence type="ECO:0000256" key="3">
    <source>
        <dbReference type="ARBA" id="ARBA00022679"/>
    </source>
</evidence>
<evidence type="ECO:0000256" key="2">
    <source>
        <dbReference type="ARBA" id="ARBA00013187"/>
    </source>
</evidence>
<dbReference type="Gene3D" id="3.40.640.10">
    <property type="entry name" value="Type I PLP-dependent aspartate aminotransferase-like (Major domain)"/>
    <property type="match status" value="1"/>
</dbReference>
<comment type="cofactor">
    <cofactor evidence="1">
        <name>pyridoxal 5'-phosphate</name>
        <dbReference type="ChEBI" id="CHEBI:597326"/>
    </cofactor>
</comment>
<dbReference type="NCBIfam" id="NF005697">
    <property type="entry name" value="PRK07505.1"/>
    <property type="match status" value="1"/>
</dbReference>
<evidence type="ECO:0000256" key="1">
    <source>
        <dbReference type="ARBA" id="ARBA00001933"/>
    </source>
</evidence>
<dbReference type="EMBL" id="JBHMCR010000019">
    <property type="protein sequence ID" value="MFB9524161.1"/>
    <property type="molecule type" value="Genomic_DNA"/>
</dbReference>
<dbReference type="SUPFAM" id="SSF53383">
    <property type="entry name" value="PLP-dependent transferases"/>
    <property type="match status" value="1"/>
</dbReference>
<evidence type="ECO:0000313" key="6">
    <source>
        <dbReference type="EMBL" id="MFB9524161.1"/>
    </source>
</evidence>
<dbReference type="RefSeq" id="WP_345218119.1">
    <property type="nucleotide sequence ID" value="NZ_BAAAXE010000001.1"/>
</dbReference>
<evidence type="ECO:0000259" key="5">
    <source>
        <dbReference type="Pfam" id="PF00155"/>
    </source>
</evidence>
<evidence type="ECO:0000256" key="4">
    <source>
        <dbReference type="ARBA" id="ARBA00047715"/>
    </source>
</evidence>
<comment type="catalytic activity">
    <reaction evidence="4">
        <text>6-carboxyhexanoyl-[ACP] + L-alanine + H(+) = (8S)-8-amino-7-oxononanoate + holo-[ACP] + CO2</text>
        <dbReference type="Rhea" id="RHEA:42288"/>
        <dbReference type="Rhea" id="RHEA-COMP:9685"/>
        <dbReference type="Rhea" id="RHEA-COMP:9955"/>
        <dbReference type="ChEBI" id="CHEBI:15378"/>
        <dbReference type="ChEBI" id="CHEBI:16526"/>
        <dbReference type="ChEBI" id="CHEBI:57972"/>
        <dbReference type="ChEBI" id="CHEBI:64479"/>
        <dbReference type="ChEBI" id="CHEBI:78846"/>
        <dbReference type="ChEBI" id="CHEBI:149468"/>
        <dbReference type="EC" id="2.3.1.47"/>
    </reaction>
</comment>
<feature type="domain" description="Aminotransferase class I/classII large" evidence="5">
    <location>
        <begin position="175"/>
        <end position="405"/>
    </location>
</feature>
<comment type="caution">
    <text evidence="6">The sequence shown here is derived from an EMBL/GenBank/DDBJ whole genome shotgun (WGS) entry which is preliminary data.</text>
</comment>
<evidence type="ECO:0000313" key="7">
    <source>
        <dbReference type="Proteomes" id="UP001589718"/>
    </source>
</evidence>
<dbReference type="EC" id="2.3.1.47" evidence="2"/>
<reference evidence="6 7" key="1">
    <citation type="submission" date="2024-09" db="EMBL/GenBank/DDBJ databases">
        <authorList>
            <person name="Sun Q."/>
            <person name="Mori K."/>
        </authorList>
    </citation>
    <scope>NUCLEOTIDE SEQUENCE [LARGE SCALE GENOMIC DNA]</scope>
    <source>
        <strain evidence="6 7">JCM 4362</strain>
    </source>
</reference>
<dbReference type="InterPro" id="IPR015424">
    <property type="entry name" value="PyrdxlP-dep_Trfase"/>
</dbReference>
<gene>
    <name evidence="6" type="ORF">ACFFTU_29885</name>
</gene>
<proteinExistence type="predicted"/>
<sequence length="414" mass="43477">MPQTTEPPNWVAARVSKTSDALSRAIAHDLTGHVFTAREGKEVTLSNGSRAIEFISCSYLGLDTHPALVEAAARTVRQVGVQFSSSRTRMRFEDLEVLEHLLGTVYGGRHVTCFTSVGSVHLGVLPLLGTGVLPGYPVSPGGVAFFVERTAHASIQVLRGVLEQIGTVARFDFEDPDGLADAMAGAHAAGRTPIVLVDGVGSMGGLINVRQLSELCAAVGGYLYVDDAHGVSITGPRGAGFAYEEFGGADGDLPESVIVVGSLAKAFGCSNGGFVVLNTEQDTVKLRKFGNPLIFGGPIALPVISACRASAELHLDGTVARLQEDLWRNTELFDSLTGNALFNAGTRSPIRGALFSTEEDALSTAARLRKAGVIVTPAFFPTVAKGSGLIRMAVSASHTTEQIQLATSEMRDVA</sequence>
<dbReference type="InterPro" id="IPR050087">
    <property type="entry name" value="AON_synthase_class-II"/>
</dbReference>
<keyword evidence="7" id="KW-1185">Reference proteome</keyword>
<dbReference type="Pfam" id="PF00155">
    <property type="entry name" value="Aminotran_1_2"/>
    <property type="match status" value="1"/>
</dbReference>
<name>A0ABV5PNU6_STRCM</name>
<dbReference type="GO" id="GO:0008483">
    <property type="term" value="F:transaminase activity"/>
    <property type="evidence" value="ECO:0007669"/>
    <property type="project" value="UniProtKB-KW"/>
</dbReference>
<keyword evidence="3" id="KW-0808">Transferase</keyword>